<evidence type="ECO:0000313" key="1">
    <source>
        <dbReference type="EMBL" id="KAF9786147.1"/>
    </source>
</evidence>
<name>A0A9P6HG72_9AGAM</name>
<dbReference type="AlphaFoldDB" id="A0A9P6HG72"/>
<reference evidence="1" key="2">
    <citation type="submission" date="2020-11" db="EMBL/GenBank/DDBJ databases">
        <authorList>
            <consortium name="DOE Joint Genome Institute"/>
            <person name="Kuo A."/>
            <person name="Miyauchi S."/>
            <person name="Kiss E."/>
            <person name="Drula E."/>
            <person name="Kohler A."/>
            <person name="Sanchez-Garcia M."/>
            <person name="Andreopoulos B."/>
            <person name="Barry K.W."/>
            <person name="Bonito G."/>
            <person name="Buee M."/>
            <person name="Carver A."/>
            <person name="Chen C."/>
            <person name="Cichocki N."/>
            <person name="Clum A."/>
            <person name="Culley D."/>
            <person name="Crous P.W."/>
            <person name="Fauchery L."/>
            <person name="Girlanda M."/>
            <person name="Hayes R."/>
            <person name="Keri Z."/>
            <person name="Labutti K."/>
            <person name="Lipzen A."/>
            <person name="Lombard V."/>
            <person name="Magnuson J."/>
            <person name="Maillard F."/>
            <person name="Morin E."/>
            <person name="Murat C."/>
            <person name="Nolan M."/>
            <person name="Ohm R."/>
            <person name="Pangilinan J."/>
            <person name="Pereira M."/>
            <person name="Perotto S."/>
            <person name="Peter M."/>
            <person name="Riley R."/>
            <person name="Sitrit Y."/>
            <person name="Stielow B."/>
            <person name="Szollosi G."/>
            <person name="Zifcakova L."/>
            <person name="Stursova M."/>
            <person name="Spatafora J.W."/>
            <person name="Tedersoo L."/>
            <person name="Vaario L.-M."/>
            <person name="Yamada A."/>
            <person name="Yan M."/>
            <person name="Wang P."/>
            <person name="Xu J."/>
            <person name="Bruns T."/>
            <person name="Baldrian P."/>
            <person name="Vilgalys R."/>
            <person name="Henrissat B."/>
            <person name="Grigoriev I.V."/>
            <person name="Hibbett D."/>
            <person name="Nagy L.G."/>
            <person name="Martin F.M."/>
        </authorList>
    </citation>
    <scope>NUCLEOTIDE SEQUENCE</scope>
    <source>
        <strain evidence="1">UH-Tt-Lm1</strain>
    </source>
</reference>
<keyword evidence="2" id="KW-1185">Reference proteome</keyword>
<reference evidence="1" key="1">
    <citation type="journal article" date="2020" name="Nat. Commun.">
        <title>Large-scale genome sequencing of mycorrhizal fungi provides insights into the early evolution of symbiotic traits.</title>
        <authorList>
            <person name="Miyauchi S."/>
            <person name="Kiss E."/>
            <person name="Kuo A."/>
            <person name="Drula E."/>
            <person name="Kohler A."/>
            <person name="Sanchez-Garcia M."/>
            <person name="Morin E."/>
            <person name="Andreopoulos B."/>
            <person name="Barry K.W."/>
            <person name="Bonito G."/>
            <person name="Buee M."/>
            <person name="Carver A."/>
            <person name="Chen C."/>
            <person name="Cichocki N."/>
            <person name="Clum A."/>
            <person name="Culley D."/>
            <person name="Crous P.W."/>
            <person name="Fauchery L."/>
            <person name="Girlanda M."/>
            <person name="Hayes R.D."/>
            <person name="Keri Z."/>
            <person name="LaButti K."/>
            <person name="Lipzen A."/>
            <person name="Lombard V."/>
            <person name="Magnuson J."/>
            <person name="Maillard F."/>
            <person name="Murat C."/>
            <person name="Nolan M."/>
            <person name="Ohm R.A."/>
            <person name="Pangilinan J."/>
            <person name="Pereira M.F."/>
            <person name="Perotto S."/>
            <person name="Peter M."/>
            <person name="Pfister S."/>
            <person name="Riley R."/>
            <person name="Sitrit Y."/>
            <person name="Stielow J.B."/>
            <person name="Szollosi G."/>
            <person name="Zifcakova L."/>
            <person name="Stursova M."/>
            <person name="Spatafora J.W."/>
            <person name="Tedersoo L."/>
            <person name="Vaario L.M."/>
            <person name="Yamada A."/>
            <person name="Yan M."/>
            <person name="Wang P."/>
            <person name="Xu J."/>
            <person name="Bruns T."/>
            <person name="Baldrian P."/>
            <person name="Vilgalys R."/>
            <person name="Dunand C."/>
            <person name="Henrissat B."/>
            <person name="Grigoriev I.V."/>
            <person name="Hibbett D."/>
            <person name="Nagy L.G."/>
            <person name="Martin F.M."/>
        </authorList>
    </citation>
    <scope>NUCLEOTIDE SEQUENCE</scope>
    <source>
        <strain evidence="1">UH-Tt-Lm1</strain>
    </source>
</reference>
<protein>
    <submittedName>
        <fullName evidence="1">Uncharacterized protein</fullName>
    </submittedName>
</protein>
<comment type="caution">
    <text evidence="1">The sequence shown here is derived from an EMBL/GenBank/DDBJ whole genome shotgun (WGS) entry which is preliminary data.</text>
</comment>
<dbReference type="EMBL" id="WIUZ02000006">
    <property type="protein sequence ID" value="KAF9786147.1"/>
    <property type="molecule type" value="Genomic_DNA"/>
</dbReference>
<gene>
    <name evidence="1" type="ORF">BJ322DRAFT_1020249</name>
</gene>
<dbReference type="Proteomes" id="UP000736335">
    <property type="component" value="Unassembled WGS sequence"/>
</dbReference>
<sequence length="312" mass="34065">MNATRCKCDGLRGKKGERVKSHQTQMPPLVCGLEAARIPALIPVRRHPIPDESRGRRELMSGVIARLVGELGGGGKTSLPLSTGIPDLPPLSIGMRVGRTRWNLWSQTERSWLGLGDDDCWRDMAGAGLVVMVADDKVEKRAGGGNWKDKRLGNGWCLMDALITARHDENMTPAQSRMAQNFATISAFAHNSYRASSLRLGDSIATDWHGALCGLDSATRDTFDILRRTTGAGRRDYNILATANGINAPRSHVIFSARRRYGTATQSRPALAGVAGVRKSHRDVPLPPSSQFTFGRPPLLRFHTSNPVLMIP</sequence>
<organism evidence="1 2">
    <name type="scientific">Thelephora terrestris</name>
    <dbReference type="NCBI Taxonomy" id="56493"/>
    <lineage>
        <taxon>Eukaryota</taxon>
        <taxon>Fungi</taxon>
        <taxon>Dikarya</taxon>
        <taxon>Basidiomycota</taxon>
        <taxon>Agaricomycotina</taxon>
        <taxon>Agaricomycetes</taxon>
        <taxon>Thelephorales</taxon>
        <taxon>Thelephoraceae</taxon>
        <taxon>Thelephora</taxon>
    </lineage>
</organism>
<proteinExistence type="predicted"/>
<accession>A0A9P6HG72</accession>
<evidence type="ECO:0000313" key="2">
    <source>
        <dbReference type="Proteomes" id="UP000736335"/>
    </source>
</evidence>